<accession>G1D3X0</accession>
<keyword evidence="2" id="KW-1185">Reference proteome</keyword>
<dbReference type="RefSeq" id="YP_009636996.1">
    <property type="nucleotide sequence ID" value="NC_042322.1"/>
</dbReference>
<protein>
    <submittedName>
        <fullName evidence="1">Uncharacterized protein</fullName>
    </submittedName>
</protein>
<proteinExistence type="predicted"/>
<reference evidence="1 2" key="1">
    <citation type="journal article" date="2012" name="J. Virol.">
        <title>Complete Genome Sequences of 138 Mycobacteriophages.</title>
        <authorList>
            <consortium name="the Science Education Alliance Phage Hunters Advancing Genomics and Evolutionary Science Program"/>
            <consortium name="the KwaZulu-Natal Research Institute for Tuberculosis and HIV Mycobacterial Genetics Course Students"/>
            <consortium name="the Phage Hunters Integrating Research and Education Program"/>
            <person name="Hatfull G.F."/>
        </authorList>
    </citation>
    <scope>NUCLEOTIDE SEQUENCE [LARGE SCALE GENOMIC DNA]</scope>
    <source>
        <strain evidence="1">LittleE</strain>
    </source>
</reference>
<gene>
    <name evidence="1" type="primary">85</name>
    <name evidence="1" type="ORF">LITTLEE_85</name>
</gene>
<evidence type="ECO:0000313" key="1">
    <source>
        <dbReference type="EMBL" id="AEK09468.1"/>
    </source>
</evidence>
<organism evidence="1 2">
    <name type="scientific">Mycobacterium phage LittleE</name>
    <dbReference type="NCBI Taxonomy" id="2922212"/>
    <lineage>
        <taxon>Viruses</taxon>
        <taxon>Duplodnaviria</taxon>
        <taxon>Heunggongvirae</taxon>
        <taxon>Uroviricota</taxon>
        <taxon>Caudoviricetes</taxon>
        <taxon>Omegavirus</taxon>
        <taxon>Omegavirus littlee</taxon>
    </lineage>
</organism>
<dbReference type="GeneID" id="40233742"/>
<name>G1D3X0_9CAUD</name>
<evidence type="ECO:0000313" key="2">
    <source>
        <dbReference type="Proteomes" id="UP000008414"/>
    </source>
</evidence>
<dbReference type="EMBL" id="JF937101">
    <property type="protein sequence ID" value="AEK09468.1"/>
    <property type="molecule type" value="Genomic_DNA"/>
</dbReference>
<sequence>MKIIIEIDYDPDLARYPAEVTTKLEALLFEVAALEAGDSDIGMFIDNMGDIYVVDDDGNRVE</sequence>
<dbReference type="Proteomes" id="UP000008414">
    <property type="component" value="Segment"/>
</dbReference>